<evidence type="ECO:0000313" key="2">
    <source>
        <dbReference type="Proteomes" id="UP000660862"/>
    </source>
</evidence>
<reference evidence="1" key="1">
    <citation type="journal article" date="2014" name="Int. J. Syst. Evol. Microbiol.">
        <title>Complete genome sequence of Corynebacterium casei LMG S-19264T (=DSM 44701T), isolated from a smear-ripened cheese.</title>
        <authorList>
            <consortium name="US DOE Joint Genome Institute (JGI-PGF)"/>
            <person name="Walter F."/>
            <person name="Albersmeier A."/>
            <person name="Kalinowski J."/>
            <person name="Ruckert C."/>
        </authorList>
    </citation>
    <scope>NUCLEOTIDE SEQUENCE</scope>
    <source>
        <strain evidence="1">CGMCC 1.12195</strain>
    </source>
</reference>
<name>A0A917I208_9SPHI</name>
<dbReference type="Gene3D" id="2.60.40.1930">
    <property type="match status" value="1"/>
</dbReference>
<evidence type="ECO:0008006" key="3">
    <source>
        <dbReference type="Google" id="ProtNLM"/>
    </source>
</evidence>
<dbReference type="Proteomes" id="UP000660862">
    <property type="component" value="Unassembled WGS sequence"/>
</dbReference>
<reference evidence="1" key="2">
    <citation type="submission" date="2020-09" db="EMBL/GenBank/DDBJ databases">
        <authorList>
            <person name="Sun Q."/>
            <person name="Zhou Y."/>
        </authorList>
    </citation>
    <scope>NUCLEOTIDE SEQUENCE</scope>
    <source>
        <strain evidence="1">CGMCC 1.12195</strain>
    </source>
</reference>
<protein>
    <recommendedName>
        <fullName evidence="3">MG2 domain-containing protein</fullName>
    </recommendedName>
</protein>
<proteinExistence type="predicted"/>
<organism evidence="1 2">
    <name type="scientific">Parapedobacter pyrenivorans</name>
    <dbReference type="NCBI Taxonomy" id="1305674"/>
    <lineage>
        <taxon>Bacteria</taxon>
        <taxon>Pseudomonadati</taxon>
        <taxon>Bacteroidota</taxon>
        <taxon>Sphingobacteriia</taxon>
        <taxon>Sphingobacteriales</taxon>
        <taxon>Sphingobacteriaceae</taxon>
        <taxon>Parapedobacter</taxon>
    </lineage>
</organism>
<dbReference type="EMBL" id="BMER01000007">
    <property type="protein sequence ID" value="GGH05216.1"/>
    <property type="molecule type" value="Genomic_DNA"/>
</dbReference>
<evidence type="ECO:0000313" key="1">
    <source>
        <dbReference type="EMBL" id="GGH05216.1"/>
    </source>
</evidence>
<sequence length="949" mass="105105">MLLAIQTATAQHKALKVTEQALDRLRETAPLEKLHLQFDKSSYILGDTLWYKAYVLDGFMGAPSLRSGIVYVELVDGEGELVQRSRLVVLGGSAHGEFVLDPAVAKAGRFMVRAYTRWLLNFGEDFFCHQYIDVFGDYHQEWAIDMSPVNFVDSADGSVLDMAMVLRSVDGTRFEPQPVTVELRDNGRPVSSQLVLVDGSGALATQLKVPKRTVSGDMEVVLRSYEEVRLRFPLTTGMVNAHYDVQFLPESGYWLADIPAVMGVKAVDQDGLGVRAKGVVVAPDGTEVANFDCVHKGMGRVALPPLPVGNYQARVTFPDGAQATYPLPGQKTKGLALHYSEQLSTPERFAVQVLGTDAAFVDGLVLVGFARGAMCYGISIKKGDNLLYVNVKKDAFPEGIVHFSLLDAAGKPLASRMVYNHRENRGLSIQVSPHRQVYGKRDSIALHVKVTDADGQPVRGNFAMGVTDDGRYHANRLEETIRTRYLLSSELQGYIEDPGFYLAADSGARMAVDNLLLTQGWVRYDQSLLPKVAKFTHPPEPFFRIAGTVSNGFGKPLGNTEVSLAAIGKNAFMMDTVADENGVFRFQQFPLFDSLGFVITAKNKRGRSFNVRIELAPDVERMVTPNTDWRAGERLPWYVNLNRNTQRAVIAQREHLRNTIYGTEGGDLKMVMLEEANVTGRRVIKGSTNLNGPGNADQVIDEEELMEHGTKTLLQILAEQVEGFQVGRFPRSRSGKPAYMVFNRPVRIIFDGMDIERFYDPVEGMPENDHLLFVKGHLQGYTVDELVGIEVMSGAGYSSRYNSYFLHGSELVASSGQAQIAQPGPGAVNPLSRTSAVMGLNPVYINITTRSGMGLYDRRTPGVVHFRPMPFAWPRDFYKPRYPVAWADKGIPDLRSTIHWEPFIITNEQGEATISFYAGDLLGSYTIRMQGLDDKGNLGVLHQQLPILE</sequence>
<dbReference type="AlphaFoldDB" id="A0A917I208"/>
<gene>
    <name evidence="1" type="ORF">GCM10007415_46950</name>
</gene>
<comment type="caution">
    <text evidence="1">The sequence shown here is derived from an EMBL/GenBank/DDBJ whole genome shotgun (WGS) entry which is preliminary data.</text>
</comment>
<keyword evidence="2" id="KW-1185">Reference proteome</keyword>
<accession>A0A917I208</accession>